<evidence type="ECO:0000256" key="6">
    <source>
        <dbReference type="ARBA" id="ARBA00022884"/>
    </source>
</evidence>
<evidence type="ECO:0000256" key="1">
    <source>
        <dbReference type="ARBA" id="ARBA00022490"/>
    </source>
</evidence>
<dbReference type="PANTHER" id="PTHR11727">
    <property type="entry name" value="DIMETHYLADENOSINE TRANSFERASE"/>
    <property type="match status" value="1"/>
</dbReference>
<feature type="domain" description="Ribosomal RNA adenine methylase transferase N-terminal" evidence="9">
    <location>
        <begin position="20"/>
        <end position="188"/>
    </location>
</feature>
<gene>
    <name evidence="7" type="primary">rsmA</name>
    <name evidence="7" type="synonym">ksgA</name>
    <name evidence="10" type="ORF">EDC63_11143</name>
</gene>
<accession>A0A4V2W1M2</accession>
<dbReference type="RefSeq" id="WP_124946168.1">
    <property type="nucleotide sequence ID" value="NZ_BHVT01000027.1"/>
</dbReference>
<feature type="binding site" evidence="7 8">
    <location>
        <position position="61"/>
    </location>
    <ligand>
        <name>S-adenosyl-L-methionine</name>
        <dbReference type="ChEBI" id="CHEBI:59789"/>
    </ligand>
</feature>
<evidence type="ECO:0000259" key="9">
    <source>
        <dbReference type="SMART" id="SM00650"/>
    </source>
</evidence>
<proteinExistence type="inferred from homology"/>
<feature type="binding site" evidence="7 8">
    <location>
        <position position="13"/>
    </location>
    <ligand>
        <name>S-adenosyl-L-methionine</name>
        <dbReference type="ChEBI" id="CHEBI:59789"/>
    </ligand>
</feature>
<organism evidence="10 11">
    <name type="scientific">Sulfurirhabdus autotrophica</name>
    <dbReference type="NCBI Taxonomy" id="1706046"/>
    <lineage>
        <taxon>Bacteria</taxon>
        <taxon>Pseudomonadati</taxon>
        <taxon>Pseudomonadota</taxon>
        <taxon>Betaproteobacteria</taxon>
        <taxon>Nitrosomonadales</taxon>
        <taxon>Sulfuricellaceae</taxon>
        <taxon>Sulfurirhabdus</taxon>
    </lineage>
</organism>
<evidence type="ECO:0000256" key="4">
    <source>
        <dbReference type="ARBA" id="ARBA00022679"/>
    </source>
</evidence>
<dbReference type="InterPro" id="IPR023165">
    <property type="entry name" value="rRNA_Ade_diMease-like_C"/>
</dbReference>
<reference evidence="10 11" key="1">
    <citation type="submission" date="2019-03" db="EMBL/GenBank/DDBJ databases">
        <title>Genomic Encyclopedia of Type Strains, Phase IV (KMG-IV): sequencing the most valuable type-strain genomes for metagenomic binning, comparative biology and taxonomic classification.</title>
        <authorList>
            <person name="Goeker M."/>
        </authorList>
    </citation>
    <scope>NUCLEOTIDE SEQUENCE [LARGE SCALE GENOMIC DNA]</scope>
    <source>
        <strain evidence="10 11">DSM 100309</strain>
    </source>
</reference>
<keyword evidence="5 7" id="KW-0949">S-adenosyl-L-methionine</keyword>
<evidence type="ECO:0000313" key="10">
    <source>
        <dbReference type="EMBL" id="TCV84699.1"/>
    </source>
</evidence>
<dbReference type="Gene3D" id="3.40.50.150">
    <property type="entry name" value="Vaccinia Virus protein VP39"/>
    <property type="match status" value="1"/>
</dbReference>
<dbReference type="GO" id="GO:0005829">
    <property type="term" value="C:cytosol"/>
    <property type="evidence" value="ECO:0007669"/>
    <property type="project" value="TreeGrafter"/>
</dbReference>
<comment type="subcellular location">
    <subcellularLocation>
        <location evidence="7">Cytoplasm</location>
    </subcellularLocation>
</comment>
<dbReference type="InterPro" id="IPR029063">
    <property type="entry name" value="SAM-dependent_MTases_sf"/>
</dbReference>
<keyword evidence="1 7" id="KW-0963">Cytoplasm</keyword>
<keyword evidence="11" id="KW-1185">Reference proteome</keyword>
<dbReference type="InterPro" id="IPR001737">
    <property type="entry name" value="KsgA/Erm"/>
</dbReference>
<evidence type="ECO:0000256" key="5">
    <source>
        <dbReference type="ARBA" id="ARBA00022691"/>
    </source>
</evidence>
<dbReference type="Gene3D" id="1.10.8.100">
    <property type="entry name" value="Ribosomal RNA adenine dimethylase-like, domain 2"/>
    <property type="match status" value="1"/>
</dbReference>
<dbReference type="HAMAP" id="MF_00607">
    <property type="entry name" value="16SrRNA_methyltr_A"/>
    <property type="match status" value="1"/>
</dbReference>
<dbReference type="AlphaFoldDB" id="A0A4V2W1M2"/>
<feature type="binding site" evidence="7 8">
    <location>
        <position position="40"/>
    </location>
    <ligand>
        <name>S-adenosyl-L-methionine</name>
        <dbReference type="ChEBI" id="CHEBI:59789"/>
    </ligand>
</feature>
<dbReference type="GO" id="GO:0003723">
    <property type="term" value="F:RNA binding"/>
    <property type="evidence" value="ECO:0007669"/>
    <property type="project" value="UniProtKB-UniRule"/>
</dbReference>
<comment type="function">
    <text evidence="7">Specifically dimethylates two adjacent adenosines (A1518 and A1519) in the loop of a conserved hairpin near the 3'-end of 16S rRNA in the 30S particle. May play a critical role in biogenesis of 30S subunits.</text>
</comment>
<dbReference type="SUPFAM" id="SSF53335">
    <property type="entry name" value="S-adenosyl-L-methionine-dependent methyltransferases"/>
    <property type="match status" value="1"/>
</dbReference>
<dbReference type="InterPro" id="IPR020596">
    <property type="entry name" value="rRNA_Ade_Mease_Trfase_CS"/>
</dbReference>
<feature type="binding site" evidence="7 8">
    <location>
        <position position="15"/>
    </location>
    <ligand>
        <name>S-adenosyl-L-methionine</name>
        <dbReference type="ChEBI" id="CHEBI:59789"/>
    </ligand>
</feature>
<evidence type="ECO:0000313" key="11">
    <source>
        <dbReference type="Proteomes" id="UP000295367"/>
    </source>
</evidence>
<dbReference type="InterPro" id="IPR020598">
    <property type="entry name" value="rRNA_Ade_methylase_Trfase_N"/>
</dbReference>
<protein>
    <recommendedName>
        <fullName evidence="7">Ribosomal RNA small subunit methyltransferase A</fullName>
        <ecNumber evidence="7">2.1.1.182</ecNumber>
    </recommendedName>
    <alternativeName>
        <fullName evidence="7">16S rRNA (adenine(1518)-N(6)/adenine(1519)-N(6))-dimethyltransferase</fullName>
    </alternativeName>
    <alternativeName>
        <fullName evidence="7">16S rRNA dimethyladenosine transferase</fullName>
    </alternativeName>
    <alternativeName>
        <fullName evidence="7">16S rRNA dimethylase</fullName>
    </alternativeName>
    <alternativeName>
        <fullName evidence="7">S-adenosylmethionine-6-N', N'-adenosyl(rRNA) dimethyltransferase</fullName>
    </alternativeName>
</protein>
<name>A0A4V2W1M2_9PROT</name>
<dbReference type="EMBL" id="SMCO01000011">
    <property type="protein sequence ID" value="TCV84699.1"/>
    <property type="molecule type" value="Genomic_DNA"/>
</dbReference>
<evidence type="ECO:0000256" key="3">
    <source>
        <dbReference type="ARBA" id="ARBA00022603"/>
    </source>
</evidence>
<dbReference type="InterPro" id="IPR011530">
    <property type="entry name" value="rRNA_adenine_dimethylase"/>
</dbReference>
<dbReference type="NCBIfam" id="TIGR00755">
    <property type="entry name" value="ksgA"/>
    <property type="match status" value="1"/>
</dbReference>
<evidence type="ECO:0000256" key="2">
    <source>
        <dbReference type="ARBA" id="ARBA00022552"/>
    </source>
</evidence>
<dbReference type="PROSITE" id="PS01131">
    <property type="entry name" value="RRNA_A_DIMETH"/>
    <property type="match status" value="1"/>
</dbReference>
<keyword evidence="6 7" id="KW-0694">RNA-binding</keyword>
<dbReference type="GO" id="GO:0052908">
    <property type="term" value="F:16S rRNA (adenine(1518)-N(6)/adenine(1519)-N(6))-dimethyltransferase activity"/>
    <property type="evidence" value="ECO:0007669"/>
    <property type="project" value="UniProtKB-EC"/>
</dbReference>
<dbReference type="Pfam" id="PF00398">
    <property type="entry name" value="RrnaAD"/>
    <property type="match status" value="1"/>
</dbReference>
<dbReference type="EC" id="2.1.1.182" evidence="7"/>
<dbReference type="CDD" id="cd02440">
    <property type="entry name" value="AdoMet_MTases"/>
    <property type="match status" value="1"/>
</dbReference>
<keyword evidence="2 7" id="KW-0698">rRNA processing</keyword>
<dbReference type="SMART" id="SM00650">
    <property type="entry name" value="rADc"/>
    <property type="match status" value="1"/>
</dbReference>
<dbReference type="PROSITE" id="PS51689">
    <property type="entry name" value="SAM_RNA_A_N6_MT"/>
    <property type="match status" value="1"/>
</dbReference>
<feature type="binding site" evidence="7 8">
    <location>
        <position position="103"/>
    </location>
    <ligand>
        <name>S-adenosyl-L-methionine</name>
        <dbReference type="ChEBI" id="CHEBI:59789"/>
    </ligand>
</feature>
<dbReference type="PANTHER" id="PTHR11727:SF7">
    <property type="entry name" value="DIMETHYLADENOSINE TRANSFERASE-RELATED"/>
    <property type="match status" value="1"/>
</dbReference>
<sequence length="261" mass="29895">MSSHIPRKRFGQNFLVDSRVIRDIIFAIGPKENDVMVEIGPGLGALTRPLLEKLQHLHVVEIDRDIVKRLHDEFTPDRLTIHEMDALRFDFSSIGERFRVVGNLPYNISTPLLFHLSQFNANLIDLHFMLQKEVVERMVAVPGSKDYGRLSVMLQYCFAMEYLFTVPPDAFRPAPKVESAIVRLIPFPAPEHPVQDKSLFAKIVAAGFGQRRKTLRNTLHEFLSPDDFTQLALDPQLRAENLSVEAFARIANYCSNRQQEK</sequence>
<dbReference type="Proteomes" id="UP000295367">
    <property type="component" value="Unassembled WGS sequence"/>
</dbReference>
<dbReference type="FunFam" id="1.10.8.100:FF:000001">
    <property type="entry name" value="Ribosomal RNA small subunit methyltransferase A"/>
    <property type="match status" value="1"/>
</dbReference>
<evidence type="ECO:0000256" key="7">
    <source>
        <dbReference type="HAMAP-Rule" id="MF_00607"/>
    </source>
</evidence>
<keyword evidence="3 7" id="KW-0489">Methyltransferase</keyword>
<comment type="similarity">
    <text evidence="7">Belongs to the class I-like SAM-binding methyltransferase superfamily. rRNA adenine N(6)-methyltransferase family. RsmA subfamily.</text>
</comment>
<keyword evidence="4 7" id="KW-0808">Transferase</keyword>
<comment type="catalytic activity">
    <reaction evidence="7">
        <text>adenosine(1518)/adenosine(1519) in 16S rRNA + 4 S-adenosyl-L-methionine = N(6)-dimethyladenosine(1518)/N(6)-dimethyladenosine(1519) in 16S rRNA + 4 S-adenosyl-L-homocysteine + 4 H(+)</text>
        <dbReference type="Rhea" id="RHEA:19609"/>
        <dbReference type="Rhea" id="RHEA-COMP:10232"/>
        <dbReference type="Rhea" id="RHEA-COMP:10233"/>
        <dbReference type="ChEBI" id="CHEBI:15378"/>
        <dbReference type="ChEBI" id="CHEBI:57856"/>
        <dbReference type="ChEBI" id="CHEBI:59789"/>
        <dbReference type="ChEBI" id="CHEBI:74411"/>
        <dbReference type="ChEBI" id="CHEBI:74493"/>
        <dbReference type="EC" id="2.1.1.182"/>
    </reaction>
</comment>
<feature type="binding site" evidence="7 8">
    <location>
        <position position="85"/>
    </location>
    <ligand>
        <name>S-adenosyl-L-methionine</name>
        <dbReference type="ChEBI" id="CHEBI:59789"/>
    </ligand>
</feature>
<dbReference type="OrthoDB" id="9814755at2"/>
<evidence type="ECO:0000256" key="8">
    <source>
        <dbReference type="PROSITE-ProRule" id="PRU01026"/>
    </source>
</evidence>
<comment type="caution">
    <text evidence="10">The sequence shown here is derived from an EMBL/GenBank/DDBJ whole genome shotgun (WGS) entry which is preliminary data.</text>
</comment>